<feature type="transmembrane region" description="Helical" evidence="1">
    <location>
        <begin position="197"/>
        <end position="219"/>
    </location>
</feature>
<organism evidence="2 3">
    <name type="scientific">miniopterid betaherpesvirus 1</name>
    <dbReference type="NCBI Taxonomy" id="3070189"/>
    <lineage>
        <taxon>Viruses</taxon>
        <taxon>Duplodnaviria</taxon>
        <taxon>Heunggongvirae</taxon>
        <taxon>Peploviricota</taxon>
        <taxon>Herviviricetes</taxon>
        <taxon>Herpesvirales</taxon>
        <taxon>Orthoherpesviridae</taxon>
        <taxon>Betaherpesvirinae</taxon>
        <taxon>Quwivirus</taxon>
        <taxon>Quwivirus miniopteridbeta1</taxon>
    </lineage>
</organism>
<feature type="transmembrane region" description="Helical" evidence="1">
    <location>
        <begin position="138"/>
        <end position="163"/>
    </location>
</feature>
<feature type="transmembrane region" description="Helical" evidence="1">
    <location>
        <begin position="301"/>
        <end position="318"/>
    </location>
</feature>
<feature type="transmembrane region" description="Helical" evidence="1">
    <location>
        <begin position="246"/>
        <end position="264"/>
    </location>
</feature>
<sequence>MLGDTGVSFFIGFVITDMIPGGGIESVLSSKLPVSHAVAYSTLTIYVYRCVILLCSGTALLYRNSVIKRDVIWSAALCVLCAVVSLQSGSALSWIILGPTITCCKFITWLSVTELDLLSDASLSVRCVGMVFGTLTRLILSVTIGDYVVVLDGVTCVVYACLYDRIRACDKIRVGFFAYQSIFIKQDEAYRRLDRHAVLRVIADYLICAICLCVVTSMFRGASPGSHHLLSIVAQTRIPNLCGRGMFYGTCLLCGIVFIVRVVTRSIFFRLLEDILLALAAFAVCNRIADRFKRQDVYLGGTYASMVLMFTIPFIGAWR</sequence>
<reference evidence="2 3" key="1">
    <citation type="journal article" date="2012" name="J. Virol.">
        <title>A Novel Bat Herpesvirus Encodes Homologues of Major Histocompatibility Complex Classes I and II, C-Type Lectin, and a Unique Family of Immune-Related Genes.</title>
        <authorList>
            <person name="Zhang H."/>
            <person name="Todd S."/>
            <person name="Tachedjian M."/>
            <person name="Barr J.A."/>
            <person name="Luo M."/>
            <person name="Yu M."/>
            <person name="Marsh G.A."/>
            <person name="Crameri G."/>
            <person name="Wang L.F."/>
        </authorList>
    </citation>
    <scope>NUCLEOTIDE SEQUENCE [LARGE SCALE GENOMIC DNA]</scope>
    <source>
        <strain evidence="2">B7D8</strain>
    </source>
</reference>
<dbReference type="Proteomes" id="UP000103899">
    <property type="component" value="Segment"/>
</dbReference>
<keyword evidence="3" id="KW-1185">Reference proteome</keyword>
<dbReference type="EMBL" id="JQ805139">
    <property type="protein sequence ID" value="AFK83872.1"/>
    <property type="molecule type" value="Genomic_DNA"/>
</dbReference>
<accession>I3VQ28</accession>
<keyword evidence="1" id="KW-1133">Transmembrane helix</keyword>
<feature type="transmembrane region" description="Helical" evidence="1">
    <location>
        <begin position="37"/>
        <end position="62"/>
    </location>
</feature>
<evidence type="ECO:0000313" key="3">
    <source>
        <dbReference type="Proteomes" id="UP000103899"/>
    </source>
</evidence>
<evidence type="ECO:0000256" key="1">
    <source>
        <dbReference type="SAM" id="Phobius"/>
    </source>
</evidence>
<keyword evidence="1" id="KW-0472">Membrane</keyword>
<name>I3VQ28_9BETA</name>
<evidence type="ECO:0000313" key="2">
    <source>
        <dbReference type="EMBL" id="AFK83872.1"/>
    </source>
</evidence>
<keyword evidence="1" id="KW-0812">Transmembrane</keyword>
<dbReference type="RefSeq" id="YP_010797059.1">
    <property type="nucleotide sequence ID" value="NC_076129.1"/>
</dbReference>
<proteinExistence type="predicted"/>
<dbReference type="KEGG" id="vg:80534762"/>
<protein>
    <submittedName>
        <fullName evidence="2">B43.1</fullName>
    </submittedName>
</protein>
<feature type="transmembrane region" description="Helical" evidence="1">
    <location>
        <begin position="71"/>
        <end position="97"/>
    </location>
</feature>
<dbReference type="GeneID" id="80534762"/>